<keyword evidence="1" id="KW-0677">Repeat</keyword>
<dbReference type="Pfam" id="PF12796">
    <property type="entry name" value="Ank_2"/>
    <property type="match status" value="1"/>
</dbReference>
<dbReference type="SUPFAM" id="SSF52540">
    <property type="entry name" value="P-loop containing nucleoside triphosphate hydrolases"/>
    <property type="match status" value="1"/>
</dbReference>
<evidence type="ECO:0000313" key="4">
    <source>
        <dbReference type="EMBL" id="KAH0558927.1"/>
    </source>
</evidence>
<dbReference type="Gene3D" id="1.25.40.20">
    <property type="entry name" value="Ankyrin repeat-containing domain"/>
    <property type="match status" value="1"/>
</dbReference>
<feature type="domain" description="Nephrocystin 3-like N-terminal" evidence="3">
    <location>
        <begin position="50"/>
        <end position="199"/>
    </location>
</feature>
<proteinExistence type="predicted"/>
<name>A0A9P8LB24_9PEZI</name>
<dbReference type="EMBL" id="JAGHQM010000701">
    <property type="protein sequence ID" value="KAH0558927.1"/>
    <property type="molecule type" value="Genomic_DNA"/>
</dbReference>
<keyword evidence="5" id="KW-1185">Reference proteome</keyword>
<accession>A0A9P8LB24</accession>
<dbReference type="PANTHER" id="PTHR10039:SF14">
    <property type="entry name" value="NACHT DOMAIN-CONTAINING PROTEIN"/>
    <property type="match status" value="1"/>
</dbReference>
<evidence type="ECO:0000256" key="1">
    <source>
        <dbReference type="ARBA" id="ARBA00022737"/>
    </source>
</evidence>
<evidence type="ECO:0000259" key="3">
    <source>
        <dbReference type="Pfam" id="PF24883"/>
    </source>
</evidence>
<dbReference type="InterPro" id="IPR036770">
    <property type="entry name" value="Ankyrin_rpt-contain_sf"/>
</dbReference>
<dbReference type="Gene3D" id="3.40.50.300">
    <property type="entry name" value="P-loop containing nucleotide triphosphate hydrolases"/>
    <property type="match status" value="1"/>
</dbReference>
<dbReference type="AlphaFoldDB" id="A0A9P8LB24"/>
<evidence type="ECO:0000256" key="2">
    <source>
        <dbReference type="SAM" id="MobiDB-lite"/>
    </source>
</evidence>
<dbReference type="InterPro" id="IPR056884">
    <property type="entry name" value="NPHP3-like_N"/>
</dbReference>
<evidence type="ECO:0000313" key="5">
    <source>
        <dbReference type="Proteomes" id="UP000750711"/>
    </source>
</evidence>
<reference evidence="4" key="1">
    <citation type="submission" date="2021-03" db="EMBL/GenBank/DDBJ databases">
        <title>Comparative genomics and phylogenomic investigation of the class Geoglossomycetes provide insights into ecological specialization and systematics.</title>
        <authorList>
            <person name="Melie T."/>
            <person name="Pirro S."/>
            <person name="Miller A.N."/>
            <person name="Quandt A."/>
        </authorList>
    </citation>
    <scope>NUCLEOTIDE SEQUENCE</scope>
    <source>
        <strain evidence="4">CAQ_001_2017</strain>
    </source>
</reference>
<dbReference type="Pfam" id="PF24883">
    <property type="entry name" value="NPHP3_N"/>
    <property type="match status" value="1"/>
</dbReference>
<dbReference type="InterPro" id="IPR027417">
    <property type="entry name" value="P-loop_NTPase"/>
</dbReference>
<feature type="region of interest" description="Disordered" evidence="2">
    <location>
        <begin position="1"/>
        <end position="20"/>
    </location>
</feature>
<protein>
    <recommendedName>
        <fullName evidence="3">Nephrocystin 3-like N-terminal domain-containing protein</fullName>
    </recommendedName>
</protein>
<dbReference type="InterPro" id="IPR002110">
    <property type="entry name" value="Ankyrin_rpt"/>
</dbReference>
<comment type="caution">
    <text evidence="4">The sequence shown here is derived from an EMBL/GenBank/DDBJ whole genome shotgun (WGS) entry which is preliminary data.</text>
</comment>
<dbReference type="SUPFAM" id="SSF48403">
    <property type="entry name" value="Ankyrin repeat"/>
    <property type="match status" value="1"/>
</dbReference>
<organism evidence="4 5">
    <name type="scientific">Trichoglossum hirsutum</name>
    <dbReference type="NCBI Taxonomy" id="265104"/>
    <lineage>
        <taxon>Eukaryota</taxon>
        <taxon>Fungi</taxon>
        <taxon>Dikarya</taxon>
        <taxon>Ascomycota</taxon>
        <taxon>Pezizomycotina</taxon>
        <taxon>Geoglossomycetes</taxon>
        <taxon>Geoglossales</taxon>
        <taxon>Geoglossaceae</taxon>
        <taxon>Trichoglossum</taxon>
    </lineage>
</organism>
<dbReference type="Proteomes" id="UP000750711">
    <property type="component" value="Unassembled WGS sequence"/>
</dbReference>
<dbReference type="PANTHER" id="PTHR10039">
    <property type="entry name" value="AMELOGENIN"/>
    <property type="match status" value="1"/>
</dbReference>
<sequence length="674" mass="74882">MGSSAELMNSGPAVRSSAPSDSEQILDVLLRYHRWDGNSSPQHAVQPWRGSCDWILQHPKYRKWIDQMASGIFVITGPPRSGKSLLLSFIFSRLELPAHNETRLYYSFENDFPKPTSEIKALRSFLWQILSRKPNLVHHALPMFRDFGPSIFLSTDLLWDIFIAMIRNKESGNIYCFTDGLDYCEADVRSKFVSKLVAETTAALHVGADHSHSFKAIAATLTDKCLAEAIDMIPGSQHVSLLDRWEKAHRRKAFQTAIPLALKSSLKAHGKIKISSKDKEKIESYIVENIENDLLWASLVFQSALSIIGPSLPSREASKLLTDTVLQLPKQSTELAVHLLSGAPSPRLNNSKVAILWLIFTSGTLSPSDLLVAVNQYLQRSRSNETESDSFFECLRNHPLIDFTSSRVRLVHPSLRQALLEHLRSSSFLNGGTLEKKISRACLSYLVSQEFNEPANGMTTSDQPELHFFLSKRTLYSYAATSWHAHLQPITSDLDDLWSLIERLCQQAHPCSRLWLQVYLSSLPITVTSPFSPLPAMHIAAILGLKPLIQRLVSLGSVDHSSFAVPPLVNSVDSNGKTALHWAAELGSPVVEPLVSCGIDILAVDGSGQLALERACWKGNGTLMKTLLEKMDGQDVSRSTPMGSGKLKNVQRIKFLLEYAASEGLSIPARIRSL</sequence>
<gene>
    <name evidence="4" type="ORF">GP486_004448</name>
</gene>